<dbReference type="OrthoDB" id="1752032at2759"/>
<reference evidence="2 3" key="1">
    <citation type="journal article" date="2021" name="Plant Biotechnol. J.">
        <title>Multi-omics assisted identification of the key and species-specific regulatory components of drought-tolerant mechanisms in Gossypium stocksii.</title>
        <authorList>
            <person name="Yu D."/>
            <person name="Ke L."/>
            <person name="Zhang D."/>
            <person name="Wu Y."/>
            <person name="Sun Y."/>
            <person name="Mei J."/>
            <person name="Sun J."/>
            <person name="Sun Y."/>
        </authorList>
    </citation>
    <scope>NUCLEOTIDE SEQUENCE [LARGE SCALE GENOMIC DNA]</scope>
    <source>
        <strain evidence="3">cv. E1</strain>
        <tissue evidence="2">Leaf</tissue>
    </source>
</reference>
<sequence length="98" mass="11423">MLFCSPLRRSSSSYFFIQYGLSSERVVTLKRKIGAFTSQINHTWKEPRLKWKGKQAVTRRQLQQETSNALKKGKARPPKVSSQEHNEGKQILFILKMK</sequence>
<protein>
    <submittedName>
        <fullName evidence="2">Uncharacterized protein</fullName>
    </submittedName>
</protein>
<name>A0A9D3ZWS1_9ROSI</name>
<feature type="region of interest" description="Disordered" evidence="1">
    <location>
        <begin position="60"/>
        <end position="98"/>
    </location>
</feature>
<evidence type="ECO:0000313" key="3">
    <source>
        <dbReference type="Proteomes" id="UP000828251"/>
    </source>
</evidence>
<accession>A0A9D3ZWS1</accession>
<comment type="caution">
    <text evidence="2">The sequence shown here is derived from an EMBL/GenBank/DDBJ whole genome shotgun (WGS) entry which is preliminary data.</text>
</comment>
<proteinExistence type="predicted"/>
<dbReference type="EMBL" id="JAIQCV010000008">
    <property type="protein sequence ID" value="KAH1073755.1"/>
    <property type="molecule type" value="Genomic_DNA"/>
</dbReference>
<keyword evidence="3" id="KW-1185">Reference proteome</keyword>
<dbReference type="Proteomes" id="UP000828251">
    <property type="component" value="Unassembled WGS sequence"/>
</dbReference>
<dbReference type="AlphaFoldDB" id="A0A9D3ZWS1"/>
<evidence type="ECO:0000313" key="2">
    <source>
        <dbReference type="EMBL" id="KAH1073755.1"/>
    </source>
</evidence>
<organism evidence="2 3">
    <name type="scientific">Gossypium stocksii</name>
    <dbReference type="NCBI Taxonomy" id="47602"/>
    <lineage>
        <taxon>Eukaryota</taxon>
        <taxon>Viridiplantae</taxon>
        <taxon>Streptophyta</taxon>
        <taxon>Embryophyta</taxon>
        <taxon>Tracheophyta</taxon>
        <taxon>Spermatophyta</taxon>
        <taxon>Magnoliopsida</taxon>
        <taxon>eudicotyledons</taxon>
        <taxon>Gunneridae</taxon>
        <taxon>Pentapetalae</taxon>
        <taxon>rosids</taxon>
        <taxon>malvids</taxon>
        <taxon>Malvales</taxon>
        <taxon>Malvaceae</taxon>
        <taxon>Malvoideae</taxon>
        <taxon>Gossypium</taxon>
    </lineage>
</organism>
<gene>
    <name evidence="2" type="ORF">J1N35_026083</name>
</gene>
<evidence type="ECO:0000256" key="1">
    <source>
        <dbReference type="SAM" id="MobiDB-lite"/>
    </source>
</evidence>
<feature type="compositionally biased region" description="Polar residues" evidence="1">
    <location>
        <begin position="60"/>
        <end position="69"/>
    </location>
</feature>